<dbReference type="SMART" id="SM00382">
    <property type="entry name" value="AAA"/>
    <property type="match status" value="1"/>
</dbReference>
<dbReference type="InterPro" id="IPR027417">
    <property type="entry name" value="P-loop_NTPase"/>
</dbReference>
<dbReference type="GO" id="GO:0006952">
    <property type="term" value="P:defense response"/>
    <property type="evidence" value="ECO:0007669"/>
    <property type="project" value="UniProtKB-KW"/>
</dbReference>
<dbReference type="AlphaFoldDB" id="Q710T8"/>
<dbReference type="InterPro" id="IPR002182">
    <property type="entry name" value="NB-ARC"/>
</dbReference>
<keyword evidence="2" id="KW-0677">Repeat</keyword>
<dbReference type="InterPro" id="IPR032675">
    <property type="entry name" value="LRR_dom_sf"/>
</dbReference>
<reference evidence="7" key="1">
    <citation type="journal article" date="2004" name="Theor. Appl. Genet.">
        <title>Annotation of a 95-kb Populus deltoides genomic sequence reveals a disease resistance gene cluster and novel class I and class II transposable elements.</title>
        <authorList>
            <person name="Lescot M."/>
            <person name="Rombauts S."/>
            <person name="Zhang J."/>
            <person name="Aubourg S."/>
            <person name="Mathe C."/>
            <person name="Jansson S."/>
            <person name="Rouze P."/>
            <person name="Boerjan W."/>
        </authorList>
    </citation>
    <scope>NUCLEOTIDE SEQUENCE</scope>
</reference>
<dbReference type="SMART" id="SM00255">
    <property type="entry name" value="TIR"/>
    <property type="match status" value="1"/>
</dbReference>
<gene>
    <name evidence="7" type="primary">60I2G11</name>
</gene>
<dbReference type="InterPro" id="IPR044974">
    <property type="entry name" value="Disease_R_plants"/>
</dbReference>
<keyword evidence="1" id="KW-0433">Leucine-rich repeat</keyword>
<dbReference type="SUPFAM" id="SSF52540">
    <property type="entry name" value="P-loop containing nucleoside triphosphate hydrolases"/>
    <property type="match status" value="1"/>
</dbReference>
<keyword evidence="3" id="KW-0611">Plant defense</keyword>
<evidence type="ECO:0000256" key="3">
    <source>
        <dbReference type="ARBA" id="ARBA00022821"/>
    </source>
</evidence>
<dbReference type="InterPro" id="IPR042197">
    <property type="entry name" value="Apaf_helical"/>
</dbReference>
<dbReference type="PANTHER" id="PTHR11017:SF271">
    <property type="entry name" value="DISEASE RESISTANCE PROTEIN (TIR-NBS-LRR CLASS) FAMILY"/>
    <property type="match status" value="1"/>
</dbReference>
<evidence type="ECO:0000256" key="1">
    <source>
        <dbReference type="ARBA" id="ARBA00022614"/>
    </source>
</evidence>
<dbReference type="Gene3D" id="3.80.10.10">
    <property type="entry name" value="Ribonuclease Inhibitor"/>
    <property type="match status" value="2"/>
</dbReference>
<dbReference type="PANTHER" id="PTHR11017">
    <property type="entry name" value="LEUCINE-RICH REPEAT-CONTAINING PROTEIN"/>
    <property type="match status" value="1"/>
</dbReference>
<dbReference type="Gene3D" id="3.40.50.10140">
    <property type="entry name" value="Toll/interleukin-1 receptor homology (TIR) domain"/>
    <property type="match status" value="1"/>
</dbReference>
<dbReference type="Pfam" id="PF01582">
    <property type="entry name" value="TIR"/>
    <property type="match status" value="1"/>
</dbReference>
<proteinExistence type="predicted"/>
<dbReference type="InterPro" id="IPR058192">
    <property type="entry name" value="WHD_ROQ1-like"/>
</dbReference>
<dbReference type="GO" id="GO:0043531">
    <property type="term" value="F:ADP binding"/>
    <property type="evidence" value="ECO:0007669"/>
    <property type="project" value="InterPro"/>
</dbReference>
<dbReference type="Pfam" id="PF00931">
    <property type="entry name" value="NB-ARC"/>
    <property type="match status" value="1"/>
</dbReference>
<organism evidence="7">
    <name type="scientific">Populus deltoides</name>
    <name type="common">Eastern poplar</name>
    <name type="synonym">Eastern cottonwood</name>
    <dbReference type="NCBI Taxonomy" id="3696"/>
    <lineage>
        <taxon>Eukaryota</taxon>
        <taxon>Viridiplantae</taxon>
        <taxon>Streptophyta</taxon>
        <taxon>Embryophyta</taxon>
        <taxon>Tracheophyta</taxon>
        <taxon>Spermatophyta</taxon>
        <taxon>Magnoliopsida</taxon>
        <taxon>eudicotyledons</taxon>
        <taxon>Gunneridae</taxon>
        <taxon>Pentapetalae</taxon>
        <taxon>rosids</taxon>
        <taxon>fabids</taxon>
        <taxon>Malpighiales</taxon>
        <taxon>Salicaceae</taxon>
        <taxon>Saliceae</taxon>
        <taxon>Populus</taxon>
    </lineage>
</organism>
<dbReference type="InterPro" id="IPR003593">
    <property type="entry name" value="AAA+_ATPase"/>
</dbReference>
<dbReference type="InterPro" id="IPR035897">
    <property type="entry name" value="Toll_tir_struct_dom_sf"/>
</dbReference>
<evidence type="ECO:0000259" key="6">
    <source>
        <dbReference type="PROSITE" id="PS50104"/>
    </source>
</evidence>
<dbReference type="InterPro" id="IPR036390">
    <property type="entry name" value="WH_DNA-bd_sf"/>
</dbReference>
<dbReference type="InterPro" id="IPR055414">
    <property type="entry name" value="LRR_R13L4/SHOC2-like"/>
</dbReference>
<evidence type="ECO:0000256" key="2">
    <source>
        <dbReference type="ARBA" id="ARBA00022737"/>
    </source>
</evidence>
<sequence length="1147" mass="129951">MQKEKRKQSKDEENDPSSRKRRKADLKPESSRSRPEGAYDVFLSFRGEDTRKTFTDHLYTALVQAGIHTFRDDDELPRGEEISDHFLRAIQESKISIAVFSKGYASSRWCLNELVEILKCKKRKTGQIVLPIFYDIDPSDVRKQNGSFAEAFVKHEERFEEKLVKEWRKALEEAGNLSGWNLNDMANGHEAKFIKEIIKVVLNKLEPKYLYVPEHLVGMDQLARNIFDFLSAATDDVRIVGIHGMPGIGKTTIAQAVFNQLCYGFEGSCFLSSINERSKQVNGLVPLQKQLHHDILKQDVANFDCADRGKVLIKERLRRKRVLVVADDVAHLEQLNALMGDRSWFGPGSRVIITTRDSNLLREADQIYQIEELKPDESLQLFSRHAFKDSKPAQDYIELSKKAVGYCGGLPLALEVIGALLYRKNRGRCVSEIDNLSRIPNQDIQGKLLISYHALDGELQRAFLDIACFFIGIEREYVTKVLGARCRPNPEVVLETLSERSLIQVFGETVSMHDLLRDMGREVVCKASPKQPGKRTRIWNQEDAWNVLEQQKVRGTDVVKGLALDVRASEAKSLSAGSFAEMKCLNLLQINGVHLTGSLKLFSKELMWICWHECPLKYLPFDFTLDNLAVLDMQYSNLKELWKGKKVRNMLQSPKFLQYVIYIYILEKLNLKGCSSLVEVHQSIGNLTSLDFLNLEGCWRLKNLPESIGNVKSLETLNISGCSQLEKLPESMGDMESLIELLADGIENEQFLSSIGQLKHVRRLSLRGYSSTPPSSSLISAGVLNLKRWLPTSFIQWISVKRLELPHGGLSDRAAKCVDFSGLSALEVLDLIGNKFSSLPSGIGFLSKLKFLSVKACKYLVSIPDLPSSLDCLDASYCKSLERVRIPIEPKKELDINLYKSHSLEEIQGIEGLSNNIWSLEVDTSRHSPNKLQKSVVEAICNGRHRYCIHGIPGGNMPNWMSYSGEGCSLSFHIPPVFHGLVRWFVFRPLEMDVRYYFHTNIISIIRNKSNGIQLFKDKQIAGAGGWIRYISRSEMAMEDYCGDDELELYISSVPSLDAVYNGLQVKPVHVKECGVHVIAGKLDSFEESAVGRDTIMSSPSLYHLLPHPHCGSIIASTPKQWSDFLFPNMQELSFNIWIYGKNKYFF</sequence>
<evidence type="ECO:0000256" key="5">
    <source>
        <dbReference type="SAM" id="MobiDB-lite"/>
    </source>
</evidence>
<dbReference type="Pfam" id="PF23282">
    <property type="entry name" value="WHD_ROQ1"/>
    <property type="match status" value="1"/>
</dbReference>
<dbReference type="Pfam" id="PF23598">
    <property type="entry name" value="LRR_14"/>
    <property type="match status" value="1"/>
</dbReference>
<dbReference type="SUPFAM" id="SSF46785">
    <property type="entry name" value="Winged helix' DNA-binding domain"/>
    <property type="match status" value="1"/>
</dbReference>
<evidence type="ECO:0000313" key="7">
    <source>
        <dbReference type="EMBL" id="CAC95124.1"/>
    </source>
</evidence>
<dbReference type="GO" id="GO:0051707">
    <property type="term" value="P:response to other organism"/>
    <property type="evidence" value="ECO:0007669"/>
    <property type="project" value="UniProtKB-ARBA"/>
</dbReference>
<dbReference type="GO" id="GO:0007165">
    <property type="term" value="P:signal transduction"/>
    <property type="evidence" value="ECO:0007669"/>
    <property type="project" value="InterPro"/>
</dbReference>
<dbReference type="EMBL" id="AJ416708">
    <property type="protein sequence ID" value="CAC95124.1"/>
    <property type="molecule type" value="Genomic_DNA"/>
</dbReference>
<feature type="compositionally biased region" description="Basic and acidic residues" evidence="5">
    <location>
        <begin position="25"/>
        <end position="34"/>
    </location>
</feature>
<feature type="domain" description="TIR" evidence="6">
    <location>
        <begin position="37"/>
        <end position="205"/>
    </location>
</feature>
<dbReference type="SUPFAM" id="SSF52058">
    <property type="entry name" value="L domain-like"/>
    <property type="match status" value="1"/>
</dbReference>
<keyword evidence="4" id="KW-0520">NAD</keyword>
<accession>Q710T8</accession>
<evidence type="ECO:0000256" key="4">
    <source>
        <dbReference type="ARBA" id="ARBA00023027"/>
    </source>
</evidence>
<dbReference type="PROSITE" id="PS50104">
    <property type="entry name" value="TIR"/>
    <property type="match status" value="1"/>
</dbReference>
<feature type="region of interest" description="Disordered" evidence="5">
    <location>
        <begin position="1"/>
        <end position="34"/>
    </location>
</feature>
<dbReference type="PRINTS" id="PR00364">
    <property type="entry name" value="DISEASERSIST"/>
</dbReference>
<protein>
    <submittedName>
        <fullName evidence="7">TIR/NBS/LRR protein</fullName>
    </submittedName>
</protein>
<dbReference type="SUPFAM" id="SSF52200">
    <property type="entry name" value="Toll/Interleukin receptor TIR domain"/>
    <property type="match status" value="1"/>
</dbReference>
<dbReference type="Gene3D" id="3.40.50.300">
    <property type="entry name" value="P-loop containing nucleotide triphosphate hydrolases"/>
    <property type="match status" value="1"/>
</dbReference>
<dbReference type="FunFam" id="3.40.50.10140:FF:000007">
    <property type="entry name" value="Disease resistance protein (TIR-NBS-LRR class)"/>
    <property type="match status" value="1"/>
</dbReference>
<dbReference type="Gene3D" id="1.10.8.430">
    <property type="entry name" value="Helical domain of apoptotic protease-activating factors"/>
    <property type="match status" value="1"/>
</dbReference>
<dbReference type="InterPro" id="IPR000157">
    <property type="entry name" value="TIR_dom"/>
</dbReference>
<name>Q710T8_POPDE</name>